<evidence type="ECO:0000313" key="2">
    <source>
        <dbReference type="EMBL" id="KWX02077.1"/>
    </source>
</evidence>
<gene>
    <name evidence="2" type="ORF">LI90_3116</name>
</gene>
<dbReference type="Gene3D" id="3.10.350.10">
    <property type="entry name" value="LysM domain"/>
    <property type="match status" value="1"/>
</dbReference>
<dbReference type="AlphaFoldDB" id="A0A132MW76"/>
<reference evidence="3" key="1">
    <citation type="submission" date="2015-04" db="EMBL/GenBank/DDBJ databases">
        <title>Physiological reanalysis, assessment of diazotrophy, and genome sequences of multiple isolates of Streptomyces thermoautotrophicus.</title>
        <authorList>
            <person name="MacKellar D.C."/>
            <person name="Lieber L."/>
            <person name="Norman J."/>
            <person name="Bolger A."/>
            <person name="Tobin C."/>
            <person name="Murray J.W."/>
            <person name="Chang R."/>
            <person name="Ford T."/>
            <person name="Nguyen P.Q."/>
            <person name="Woodward J."/>
            <person name="Permingeat H."/>
            <person name="Joshi N.S."/>
            <person name="Silver P.A."/>
            <person name="Usadel B."/>
            <person name="Rutherford A.W."/>
            <person name="Friesen M."/>
            <person name="Prell J."/>
        </authorList>
    </citation>
    <scope>NUCLEOTIDE SEQUENCE [LARGE SCALE GENOMIC DNA]</scope>
    <source>
        <strain evidence="3">H1</strain>
    </source>
</reference>
<dbReference type="CDD" id="cd00118">
    <property type="entry name" value="LysM"/>
    <property type="match status" value="1"/>
</dbReference>
<comment type="caution">
    <text evidence="2">The sequence shown here is derived from an EMBL/GenBank/DDBJ whole genome shotgun (WGS) entry which is preliminary data.</text>
</comment>
<evidence type="ECO:0000259" key="1">
    <source>
        <dbReference type="PROSITE" id="PS51782"/>
    </source>
</evidence>
<feature type="domain" description="LysM" evidence="1">
    <location>
        <begin position="1179"/>
        <end position="1224"/>
    </location>
</feature>
<proteinExistence type="predicted"/>
<dbReference type="EMBL" id="LAXD01000001">
    <property type="protein sequence ID" value="KWX02077.1"/>
    <property type="molecule type" value="Genomic_DNA"/>
</dbReference>
<dbReference type="Pfam" id="PF01476">
    <property type="entry name" value="LysM"/>
    <property type="match status" value="1"/>
</dbReference>
<dbReference type="RefSeq" id="WP_066888917.1">
    <property type="nucleotide sequence ID" value="NZ_LAXD01000001.1"/>
</dbReference>
<dbReference type="InterPro" id="IPR011749">
    <property type="entry name" value="CHP02243"/>
</dbReference>
<dbReference type="PATRIC" id="fig|1469144.10.peg.3360"/>
<dbReference type="SUPFAM" id="SSF54106">
    <property type="entry name" value="LysM domain"/>
    <property type="match status" value="1"/>
</dbReference>
<dbReference type="SMART" id="SM00257">
    <property type="entry name" value="LysM"/>
    <property type="match status" value="1"/>
</dbReference>
<name>A0A132MW76_9ACTN</name>
<keyword evidence="3" id="KW-1185">Reference proteome</keyword>
<dbReference type="STRING" id="1469144.LI90_3116"/>
<protein>
    <recommendedName>
        <fullName evidence="1">LysM domain-containing protein</fullName>
    </recommendedName>
</protein>
<dbReference type="InterPro" id="IPR036779">
    <property type="entry name" value="LysM_dom_sf"/>
</dbReference>
<dbReference type="PROSITE" id="PS51782">
    <property type="entry name" value="LYSM"/>
    <property type="match status" value="1"/>
</dbReference>
<dbReference type="NCBIfam" id="TIGR02243">
    <property type="entry name" value="putative baseplate assembly protein"/>
    <property type="match status" value="1"/>
</dbReference>
<organism evidence="2 3">
    <name type="scientific">Carbonactinospora thermoautotrophica</name>
    <dbReference type="NCBI Taxonomy" id="1469144"/>
    <lineage>
        <taxon>Bacteria</taxon>
        <taxon>Bacillati</taxon>
        <taxon>Actinomycetota</taxon>
        <taxon>Actinomycetes</taxon>
        <taxon>Kitasatosporales</taxon>
        <taxon>Carbonactinosporaceae</taxon>
        <taxon>Carbonactinospora</taxon>
    </lineage>
</organism>
<dbReference type="InterPro" id="IPR018392">
    <property type="entry name" value="LysM"/>
</dbReference>
<dbReference type="OrthoDB" id="266253at2"/>
<sequence length="1251" mass="134071">MTGRKCGCCRGTEAAASEVFNAGTHGEFLAAMLARLSSPAYPALRDLTVRTPDDPAIALLDAAAVLADLLTFYTERIAEEGYLRTATEQRSLELLGRLVGYRPRPGVAAGTYLAYTLDKDPRPGVDARVVIPRGARAQSVPAPGEAPQAFETADELPARWSWNELKVLTRRPYQLTPDVLAGRAELHLAGTATNLKPSDQLLFVFSAEQSADPRMRTLLPVHAVRVDRQHDVTVVELPREVASLADLKKTLEETLKGLLGGEGFPRGSRIAGRFAADVLRARLLDRLPALDTATEFADELAHVLERLVEAKELAAPYERVLAWFGAVEAALVPLRDKARALEPPLPEECPQPGEGTLYHALGLAAGDGDGEKCPDEPRNPAILGLGALLAALRKAPSRPPGSSRDLIRDPDALFAGGSDLGAQLLAALDPRLRDGLYQAWRRVHLTAPLALRDLQVMRVAATPFGATAPPQPVHDRDGRVTGYVDWPLTGNKLLGLRVEYTTGELSGMQRAVFTYVEGGSQVTHGVLLPSEGAVQLGFGSGSVRLTAVRPPENSGTAAPPAEPGVRVEFEADLPERTVFVSQRHSGGEHDGEIHVTVANGDTREFWLRPGDRRSGEHGDLSLEVGRESTATGEDVEIVFMSPGQPLSKHVIALDAVYDGIAPGSWVVIQRPRKGVDPNVPGDRRLREVITRVTGVRVVSRADFGITGKVSELTLADPWLDDSDTLLAHIRDATVYARGEPLEPATEPVTEDVRGRRIELADLYDGLTPGRWIVVTGERTDIPGTAGVQGAELAMIAGVAQAVAPNLPGDAVHTTIILATDLAYSYRRDTVRIWGNVVRATHGATRDEPIGSGDAGQANQTFTLWQGPLTWLAADTPPGAASTLEIRVDGVRWREVDSLAGRGPDERVYVTGAAEDGRTTVTFGDGVHGARLPTGHENVRARYRVGLGKPGNVKAGQVTQLTTRPLGVSAVTNPLPAGGGADADDASLARRGIPLAVTALDRLVGVPDYADFARSRAGIGRASARRVFDGVRELVHVTVAGVDDIPLTEDSDIVRTLRTSLATHGDPSLPVEVAVRELVLLVVAASIKVHPDHSWDLVEPAVRQALLDRLGFARRDLGQPAYLSEVLAAAQAVPGVEYVDVDVFAGVAGDLTPADLERLVERFQRPQPVVPARLAEYDVRRHTVQARETLTRIAARYGVSVAELLRLNPDITDTNPLPPGASVVVFRGIRPAQLVLLSPAVPDTLILKEVRS</sequence>
<accession>A0A132MW76</accession>
<evidence type="ECO:0000313" key="3">
    <source>
        <dbReference type="Proteomes" id="UP000070188"/>
    </source>
</evidence>
<dbReference type="Proteomes" id="UP000070188">
    <property type="component" value="Unassembled WGS sequence"/>
</dbReference>